<dbReference type="Gene3D" id="1.20.1260.10">
    <property type="match status" value="1"/>
</dbReference>
<protein>
    <submittedName>
        <fullName evidence="2">Ferritin</fullName>
    </submittedName>
</protein>
<name>A0A4S1CBG1_9BACT</name>
<dbReference type="EMBL" id="SRSC01000004">
    <property type="protein sequence ID" value="TGU70689.1"/>
    <property type="molecule type" value="Genomic_DNA"/>
</dbReference>
<dbReference type="InterPro" id="IPR009078">
    <property type="entry name" value="Ferritin-like_SF"/>
</dbReference>
<dbReference type="Pfam" id="PF02915">
    <property type="entry name" value="Rubrerythrin"/>
    <property type="match status" value="1"/>
</dbReference>
<dbReference type="RefSeq" id="WP_135871937.1">
    <property type="nucleotide sequence ID" value="NZ_SRSC01000004.1"/>
</dbReference>
<dbReference type="InterPro" id="IPR003251">
    <property type="entry name" value="Rr_diiron-bd_dom"/>
</dbReference>
<organism evidence="2 3">
    <name type="scientific">Geomonas terrae</name>
    <dbReference type="NCBI Taxonomy" id="2562681"/>
    <lineage>
        <taxon>Bacteria</taxon>
        <taxon>Pseudomonadati</taxon>
        <taxon>Thermodesulfobacteriota</taxon>
        <taxon>Desulfuromonadia</taxon>
        <taxon>Geobacterales</taxon>
        <taxon>Geobacteraceae</taxon>
        <taxon>Geomonas</taxon>
    </lineage>
</organism>
<dbReference type="GO" id="GO:0016491">
    <property type="term" value="F:oxidoreductase activity"/>
    <property type="evidence" value="ECO:0007669"/>
    <property type="project" value="InterPro"/>
</dbReference>
<evidence type="ECO:0000313" key="3">
    <source>
        <dbReference type="Proteomes" id="UP000306416"/>
    </source>
</evidence>
<sequence>MDSRDMVLRKEGDGSGYYERCSAEAGIAGLSSIFRMFSEDELRHAGALRALRDGGRVDLRQSATLQGARSILRRLSAEELGRYRGDLGLYLNAMQFEALSARACADLAREALHPWERELFQTMAEEDEMHFTLLEEMRELLKDGRDDVY</sequence>
<evidence type="ECO:0000313" key="2">
    <source>
        <dbReference type="EMBL" id="TGU70689.1"/>
    </source>
</evidence>
<keyword evidence="3" id="KW-1185">Reference proteome</keyword>
<dbReference type="SUPFAM" id="SSF47240">
    <property type="entry name" value="Ferritin-like"/>
    <property type="match status" value="1"/>
</dbReference>
<accession>A0A4S1CBG1</accession>
<dbReference type="GO" id="GO:0046872">
    <property type="term" value="F:metal ion binding"/>
    <property type="evidence" value="ECO:0007669"/>
    <property type="project" value="InterPro"/>
</dbReference>
<reference evidence="2 3" key="1">
    <citation type="submission" date="2019-04" db="EMBL/GenBank/DDBJ databases">
        <title>Geobacter oryzae sp. nov., ferric-reducing bacteria isolated from paddy soil.</title>
        <authorList>
            <person name="Xu Z."/>
            <person name="Masuda Y."/>
            <person name="Itoh H."/>
            <person name="Senoo K."/>
        </authorList>
    </citation>
    <scope>NUCLEOTIDE SEQUENCE [LARGE SCALE GENOMIC DNA]</scope>
    <source>
        <strain evidence="2 3">Red111</strain>
    </source>
</reference>
<comment type="caution">
    <text evidence="2">The sequence shown here is derived from an EMBL/GenBank/DDBJ whole genome shotgun (WGS) entry which is preliminary data.</text>
</comment>
<gene>
    <name evidence="2" type="ORF">E4633_16955</name>
</gene>
<dbReference type="AlphaFoldDB" id="A0A4S1CBG1"/>
<dbReference type="InterPro" id="IPR012347">
    <property type="entry name" value="Ferritin-like"/>
</dbReference>
<proteinExistence type="predicted"/>
<feature type="domain" description="Rubrerythrin diiron-binding" evidence="1">
    <location>
        <begin position="9"/>
        <end position="135"/>
    </location>
</feature>
<dbReference type="Proteomes" id="UP000306416">
    <property type="component" value="Unassembled WGS sequence"/>
</dbReference>
<evidence type="ECO:0000259" key="1">
    <source>
        <dbReference type="Pfam" id="PF02915"/>
    </source>
</evidence>